<keyword evidence="3" id="KW-1185">Reference proteome</keyword>
<dbReference type="SUPFAM" id="SSF57756">
    <property type="entry name" value="Retrovirus zinc finger-like domains"/>
    <property type="match status" value="1"/>
</dbReference>
<gene>
    <name evidence="2" type="ORF">RCOM_1349660</name>
</gene>
<evidence type="ECO:0000313" key="2">
    <source>
        <dbReference type="EMBL" id="EEF39091.1"/>
    </source>
</evidence>
<dbReference type="GO" id="GO:0003676">
    <property type="term" value="F:nucleic acid binding"/>
    <property type="evidence" value="ECO:0007669"/>
    <property type="project" value="InterPro"/>
</dbReference>
<dbReference type="InParanoid" id="B9SBC1"/>
<dbReference type="EMBL" id="EQ973913">
    <property type="protein sequence ID" value="EEF39091.1"/>
    <property type="molecule type" value="Genomic_DNA"/>
</dbReference>
<evidence type="ECO:0008006" key="4">
    <source>
        <dbReference type="Google" id="ProtNLM"/>
    </source>
</evidence>
<feature type="region of interest" description="Disordered" evidence="1">
    <location>
        <begin position="63"/>
        <end position="92"/>
    </location>
</feature>
<proteinExistence type="predicted"/>
<evidence type="ECO:0000313" key="3">
    <source>
        <dbReference type="Proteomes" id="UP000008311"/>
    </source>
</evidence>
<sequence>MAALAKKMKRFFRKERRRSRRPYKKPPSPKRDFAKKGSSDLVSYECKKPGHMKLNCPVYNKKTKKKGKTALATWTGSKGSTSDENEKSDRTK</sequence>
<reference evidence="3" key="1">
    <citation type="journal article" date="2010" name="Nat. Biotechnol.">
        <title>Draft genome sequence of the oilseed species Ricinus communis.</title>
        <authorList>
            <person name="Chan A.P."/>
            <person name="Crabtree J."/>
            <person name="Zhao Q."/>
            <person name="Lorenzi H."/>
            <person name="Orvis J."/>
            <person name="Puiu D."/>
            <person name="Melake-Berhan A."/>
            <person name="Jones K.M."/>
            <person name="Redman J."/>
            <person name="Chen G."/>
            <person name="Cahoon E.B."/>
            <person name="Gedil M."/>
            <person name="Stanke M."/>
            <person name="Haas B.J."/>
            <person name="Wortman J.R."/>
            <person name="Fraser-Liggett C.M."/>
            <person name="Ravel J."/>
            <person name="Rabinowicz P.D."/>
        </authorList>
    </citation>
    <scope>NUCLEOTIDE SEQUENCE [LARGE SCALE GENOMIC DNA]</scope>
    <source>
        <strain evidence="3">cv. Hale</strain>
    </source>
</reference>
<feature type="compositionally biased region" description="Basic residues" evidence="1">
    <location>
        <begin position="1"/>
        <end position="28"/>
    </location>
</feature>
<name>B9SBC1_RICCO</name>
<feature type="compositionally biased region" description="Basic and acidic residues" evidence="1">
    <location>
        <begin position="29"/>
        <end position="38"/>
    </location>
</feature>
<accession>B9SBC1</accession>
<dbReference type="AlphaFoldDB" id="B9SBC1"/>
<protein>
    <recommendedName>
        <fullName evidence="4">CCHC-type domain-containing protein</fullName>
    </recommendedName>
</protein>
<evidence type="ECO:0000256" key="1">
    <source>
        <dbReference type="SAM" id="MobiDB-lite"/>
    </source>
</evidence>
<feature type="region of interest" description="Disordered" evidence="1">
    <location>
        <begin position="1"/>
        <end position="40"/>
    </location>
</feature>
<dbReference type="InterPro" id="IPR036875">
    <property type="entry name" value="Znf_CCHC_sf"/>
</dbReference>
<organism evidence="2 3">
    <name type="scientific">Ricinus communis</name>
    <name type="common">Castor bean</name>
    <dbReference type="NCBI Taxonomy" id="3988"/>
    <lineage>
        <taxon>Eukaryota</taxon>
        <taxon>Viridiplantae</taxon>
        <taxon>Streptophyta</taxon>
        <taxon>Embryophyta</taxon>
        <taxon>Tracheophyta</taxon>
        <taxon>Spermatophyta</taxon>
        <taxon>Magnoliopsida</taxon>
        <taxon>eudicotyledons</taxon>
        <taxon>Gunneridae</taxon>
        <taxon>Pentapetalae</taxon>
        <taxon>rosids</taxon>
        <taxon>fabids</taxon>
        <taxon>Malpighiales</taxon>
        <taxon>Euphorbiaceae</taxon>
        <taxon>Acalyphoideae</taxon>
        <taxon>Acalypheae</taxon>
        <taxon>Ricinus</taxon>
    </lineage>
</organism>
<dbReference type="Proteomes" id="UP000008311">
    <property type="component" value="Unassembled WGS sequence"/>
</dbReference>
<dbReference type="GO" id="GO:0008270">
    <property type="term" value="F:zinc ion binding"/>
    <property type="evidence" value="ECO:0007669"/>
    <property type="project" value="InterPro"/>
</dbReference>